<proteinExistence type="predicted"/>
<dbReference type="Pfam" id="PF02992">
    <property type="entry name" value="Transposase_21"/>
    <property type="match status" value="1"/>
</dbReference>
<dbReference type="Proteomes" id="UP001163046">
    <property type="component" value="Unassembled WGS sequence"/>
</dbReference>
<dbReference type="AlphaFoldDB" id="A0A9W9ZQP4"/>
<accession>A0A9W9ZQP4</accession>
<evidence type="ECO:0000313" key="2">
    <source>
        <dbReference type="Proteomes" id="UP001163046"/>
    </source>
</evidence>
<reference evidence="1" key="1">
    <citation type="submission" date="2023-01" db="EMBL/GenBank/DDBJ databases">
        <title>Genome assembly of the deep-sea coral Lophelia pertusa.</title>
        <authorList>
            <person name="Herrera S."/>
            <person name="Cordes E."/>
        </authorList>
    </citation>
    <scope>NUCLEOTIDE SEQUENCE</scope>
    <source>
        <strain evidence="1">USNM1676648</strain>
        <tissue evidence="1">Polyp</tissue>
    </source>
</reference>
<organism evidence="1 2">
    <name type="scientific">Desmophyllum pertusum</name>
    <dbReference type="NCBI Taxonomy" id="174260"/>
    <lineage>
        <taxon>Eukaryota</taxon>
        <taxon>Metazoa</taxon>
        <taxon>Cnidaria</taxon>
        <taxon>Anthozoa</taxon>
        <taxon>Hexacorallia</taxon>
        <taxon>Scleractinia</taxon>
        <taxon>Caryophylliina</taxon>
        <taxon>Caryophylliidae</taxon>
        <taxon>Desmophyllum</taxon>
    </lineage>
</organism>
<protein>
    <submittedName>
        <fullName evidence="1">Uncharacterized protein</fullName>
    </submittedName>
</protein>
<sequence>MNQYHYIVVEPSMIDDYNQGKSAKTISRLEGIAGMNVLTKNDMYDDMYPVNAKPPLWKKWHEGYPYSTEENRYYADGFNSIMWRLMDQTRNGSKEPESLQPYLDVLVDELLQLSGKQIFDAYKQAPFEFKVEVLSYILDYPGVGKVFNVLGSGAYKACAWCQIQDKYLEISDLIMTLLQISHNSFEIQVKIFLNIQGTIIAL</sequence>
<comment type="caution">
    <text evidence="1">The sequence shown here is derived from an EMBL/GenBank/DDBJ whole genome shotgun (WGS) entry which is preliminary data.</text>
</comment>
<keyword evidence="2" id="KW-1185">Reference proteome</keyword>
<dbReference type="OrthoDB" id="5984022at2759"/>
<dbReference type="InterPro" id="IPR004242">
    <property type="entry name" value="Transposase_21"/>
</dbReference>
<name>A0A9W9ZQP4_9CNID</name>
<evidence type="ECO:0000313" key="1">
    <source>
        <dbReference type="EMBL" id="KAJ7386167.1"/>
    </source>
</evidence>
<gene>
    <name evidence="1" type="ORF">OS493_010560</name>
</gene>
<dbReference type="EMBL" id="MU825877">
    <property type="protein sequence ID" value="KAJ7386167.1"/>
    <property type="molecule type" value="Genomic_DNA"/>
</dbReference>